<reference evidence="2" key="1">
    <citation type="submission" date="2021-01" db="EMBL/GenBank/DDBJ databases">
        <authorList>
            <person name="Corre E."/>
            <person name="Pelletier E."/>
            <person name="Niang G."/>
            <person name="Scheremetjew M."/>
            <person name="Finn R."/>
            <person name="Kale V."/>
            <person name="Holt S."/>
            <person name="Cochrane G."/>
            <person name="Meng A."/>
            <person name="Brown T."/>
            <person name="Cohen L."/>
        </authorList>
    </citation>
    <scope>NUCLEOTIDE SEQUENCE</scope>
    <source>
        <strain evidence="2">FSP1.4</strain>
    </source>
</reference>
<evidence type="ECO:0000313" key="2">
    <source>
        <dbReference type="EMBL" id="CAE0346186.1"/>
    </source>
</evidence>
<dbReference type="EMBL" id="HBII01011898">
    <property type="protein sequence ID" value="CAE0346186.1"/>
    <property type="molecule type" value="Transcribed_RNA"/>
</dbReference>
<protein>
    <submittedName>
        <fullName evidence="2">Uncharacterized protein</fullName>
    </submittedName>
</protein>
<feature type="compositionally biased region" description="Basic and acidic residues" evidence="1">
    <location>
        <begin position="314"/>
        <end position="330"/>
    </location>
</feature>
<dbReference type="AlphaFoldDB" id="A0A7S3J6X8"/>
<evidence type="ECO:0000256" key="1">
    <source>
        <dbReference type="SAM" id="MobiDB-lite"/>
    </source>
</evidence>
<dbReference type="Pfam" id="PF13848">
    <property type="entry name" value="Thioredoxin_6"/>
    <property type="match status" value="1"/>
</dbReference>
<proteinExistence type="predicted"/>
<sequence length="330" mass="38581">MMKNEMVTIKSLPRVLVFSKGTFFLYEKGVHLDLFLHFVNRHLYPIVQLTSKASVEAFRDTSLEWEENTPFYKGKYRRLKDIFPTMDKVTRVIVFITQKSEFKYEMKQITEAALKLGYRDDLRIAKVTDKEIVNEYKNTMREKWFDHGSVNSMVVINKGKSPQDPVNVLDLSGESVNFEHWINSASIEPVEELSPLSLQIMEPMYMPIFAAFVDKNYKIKGASFALIKKLNELALEFPQYLFGYFKEHVFDERKSLIGINWNTLPAFGLYNPPEDKYVVFPKDVPMTKQNLKRFLEHGITSAMKNITLSYNNPSEEKKESKDQHIKKEDL</sequence>
<organism evidence="2">
    <name type="scientific">Euplotes harpa</name>
    <dbReference type="NCBI Taxonomy" id="151035"/>
    <lineage>
        <taxon>Eukaryota</taxon>
        <taxon>Sar</taxon>
        <taxon>Alveolata</taxon>
        <taxon>Ciliophora</taxon>
        <taxon>Intramacronucleata</taxon>
        <taxon>Spirotrichea</taxon>
        <taxon>Hypotrichia</taxon>
        <taxon>Euplotida</taxon>
        <taxon>Euplotidae</taxon>
        <taxon>Euplotes</taxon>
    </lineage>
</organism>
<accession>A0A7S3J6X8</accession>
<name>A0A7S3J6X8_9SPIT</name>
<feature type="region of interest" description="Disordered" evidence="1">
    <location>
        <begin position="311"/>
        <end position="330"/>
    </location>
</feature>
<gene>
    <name evidence="2" type="ORF">EHAR0213_LOCUS5096</name>
</gene>
<dbReference type="Gene3D" id="3.40.30.10">
    <property type="entry name" value="Glutaredoxin"/>
    <property type="match status" value="1"/>
</dbReference>